<accession>A0A518CHC1</accession>
<name>A0A518CHC1_9PLAN</name>
<sequence>MAAYSIRKKRLLLLAIGLLVMTTAFFAWRDWRVRSIPDLGEPFDVAAFEEKYPLDEPNAFNTYSRWLKVRDLIHQQNLSANVNYNIAYDSWENANEATVEYLEEMRPLIGPWEEGSQIAQGFEIDPREISFESLLEVTQESRDISRIILLDTARLMHEGDRKAVWDRYRLLMRIERHIRNGCLITQLVCYAMHKNWLSQFERFLAQEEITLEELRQFRDDLTRLQQQFPGPEVAIKFEYLGMRRTLAPKLAQHSWSNYLSNEPEVFQRVLSLFYRNWLAHCAKPPWEAPPFVEHQCATSQIQSLLNQNDSACRWDYFDDGTTSEDLLAAFHKPSYSQRYLNQFIPALKSCYRSMNSDRLYQQMALVQLGLHIYYRERGDFPEKLKDLIPDYIDELPRTPDATGAVLTYTKTDTGREISSSDGKFLFNIYAPGTDLPSLFEPASNK</sequence>
<dbReference type="RefSeq" id="WP_144992527.1">
    <property type="nucleotide sequence ID" value="NZ_CP036281.1"/>
</dbReference>
<evidence type="ECO:0000313" key="2">
    <source>
        <dbReference type="Proteomes" id="UP000317178"/>
    </source>
</evidence>
<dbReference type="Proteomes" id="UP000317178">
    <property type="component" value="Chromosome"/>
</dbReference>
<dbReference type="KEGG" id="plon:Pla110_03250"/>
<proteinExistence type="predicted"/>
<dbReference type="EMBL" id="CP036281">
    <property type="protein sequence ID" value="QDU78621.1"/>
    <property type="molecule type" value="Genomic_DNA"/>
</dbReference>
<reference evidence="1 2" key="1">
    <citation type="submission" date="2019-02" db="EMBL/GenBank/DDBJ databases">
        <title>Deep-cultivation of Planctomycetes and their phenomic and genomic characterization uncovers novel biology.</title>
        <authorList>
            <person name="Wiegand S."/>
            <person name="Jogler M."/>
            <person name="Boedeker C."/>
            <person name="Pinto D."/>
            <person name="Vollmers J."/>
            <person name="Rivas-Marin E."/>
            <person name="Kohn T."/>
            <person name="Peeters S.H."/>
            <person name="Heuer A."/>
            <person name="Rast P."/>
            <person name="Oberbeckmann S."/>
            <person name="Bunk B."/>
            <person name="Jeske O."/>
            <person name="Meyerdierks A."/>
            <person name="Storesund J.E."/>
            <person name="Kallscheuer N."/>
            <person name="Luecker S."/>
            <person name="Lage O.M."/>
            <person name="Pohl T."/>
            <person name="Merkel B.J."/>
            <person name="Hornburger P."/>
            <person name="Mueller R.-W."/>
            <person name="Bruemmer F."/>
            <person name="Labrenz M."/>
            <person name="Spormann A.M."/>
            <person name="Op den Camp H."/>
            <person name="Overmann J."/>
            <person name="Amann R."/>
            <person name="Jetten M.S.M."/>
            <person name="Mascher T."/>
            <person name="Medema M.H."/>
            <person name="Devos D.P."/>
            <person name="Kaster A.-K."/>
            <person name="Ovreas L."/>
            <person name="Rohde M."/>
            <person name="Galperin M.Y."/>
            <person name="Jogler C."/>
        </authorList>
    </citation>
    <scope>NUCLEOTIDE SEQUENCE [LARGE SCALE GENOMIC DNA]</scope>
    <source>
        <strain evidence="1 2">Pla110</strain>
    </source>
</reference>
<organism evidence="1 2">
    <name type="scientific">Polystyrenella longa</name>
    <dbReference type="NCBI Taxonomy" id="2528007"/>
    <lineage>
        <taxon>Bacteria</taxon>
        <taxon>Pseudomonadati</taxon>
        <taxon>Planctomycetota</taxon>
        <taxon>Planctomycetia</taxon>
        <taxon>Planctomycetales</taxon>
        <taxon>Planctomycetaceae</taxon>
        <taxon>Polystyrenella</taxon>
    </lineage>
</organism>
<protein>
    <submittedName>
        <fullName evidence="1">Uncharacterized protein</fullName>
    </submittedName>
</protein>
<gene>
    <name evidence="1" type="ORF">Pla110_03250</name>
</gene>
<evidence type="ECO:0000313" key="1">
    <source>
        <dbReference type="EMBL" id="QDU78621.1"/>
    </source>
</evidence>
<dbReference type="AlphaFoldDB" id="A0A518CHC1"/>
<keyword evidence="2" id="KW-1185">Reference proteome</keyword>
<dbReference type="OrthoDB" id="273311at2"/>